<sequence length="62" mass="6892">MPRFAANLSMMFTEVPFIERFAAAAEAGFQAVEFLFPYGFAASEIKAKLSRHDLTLALFNTS</sequence>
<gene>
    <name evidence="1" type="ORF">EOJ18_19780</name>
</gene>
<keyword evidence="1" id="KW-0670">Pyruvate</keyword>
<comment type="caution">
    <text evidence="1">The sequence shown here is derived from an EMBL/GenBank/DDBJ whole genome shotgun (WGS) entry which is preliminary data.</text>
</comment>
<feature type="non-terminal residue" evidence="1">
    <location>
        <position position="62"/>
    </location>
</feature>
<dbReference type="GO" id="GO:0008903">
    <property type="term" value="F:hydroxypyruvate isomerase activity"/>
    <property type="evidence" value="ECO:0007669"/>
    <property type="project" value="TreeGrafter"/>
</dbReference>
<dbReference type="Gene3D" id="3.20.20.150">
    <property type="entry name" value="Divalent-metal-dependent TIM barrel enzymes"/>
    <property type="match status" value="1"/>
</dbReference>
<dbReference type="AlphaFoldDB" id="A0A5T2H231"/>
<dbReference type="InterPro" id="IPR050417">
    <property type="entry name" value="Sugar_Epim/Isomerase"/>
</dbReference>
<reference evidence="1" key="1">
    <citation type="submission" date="2019-01" db="EMBL/GenBank/DDBJ databases">
        <authorList>
            <consortium name="PulseNet: The National Subtyping Network for Foodborne Disease Surveillance"/>
            <person name="Tarr C.L."/>
            <person name="Trees E."/>
            <person name="Katz L.S."/>
            <person name="Carleton-Romer H.A."/>
            <person name="Stroika S."/>
            <person name="Kucerova Z."/>
            <person name="Roache K.F."/>
            <person name="Sabol A.L."/>
            <person name="Besser J."/>
            <person name="Gerner-Smidt P."/>
        </authorList>
    </citation>
    <scope>NUCLEOTIDE SEQUENCE</scope>
    <source>
        <strain evidence="1">PNUSAS062449</strain>
    </source>
</reference>
<dbReference type="GO" id="GO:0046487">
    <property type="term" value="P:glyoxylate metabolic process"/>
    <property type="evidence" value="ECO:0007669"/>
    <property type="project" value="TreeGrafter"/>
</dbReference>
<dbReference type="SUPFAM" id="SSF51658">
    <property type="entry name" value="Xylose isomerase-like"/>
    <property type="match status" value="1"/>
</dbReference>
<dbReference type="PANTHER" id="PTHR43489">
    <property type="entry name" value="ISOMERASE"/>
    <property type="match status" value="1"/>
</dbReference>
<accession>A0A5T2H231</accession>
<dbReference type="InterPro" id="IPR036237">
    <property type="entry name" value="Xyl_isomerase-like_sf"/>
</dbReference>
<organism evidence="1">
    <name type="scientific">Salmonella enterica</name>
    <name type="common">Salmonella choleraesuis</name>
    <dbReference type="NCBI Taxonomy" id="28901"/>
    <lineage>
        <taxon>Bacteria</taxon>
        <taxon>Pseudomonadati</taxon>
        <taxon>Pseudomonadota</taxon>
        <taxon>Gammaproteobacteria</taxon>
        <taxon>Enterobacterales</taxon>
        <taxon>Enterobacteriaceae</taxon>
        <taxon>Salmonella</taxon>
    </lineage>
</organism>
<dbReference type="PANTHER" id="PTHR43489:SF6">
    <property type="entry name" value="HYDROXYPYRUVATE ISOMERASE-RELATED"/>
    <property type="match status" value="1"/>
</dbReference>
<evidence type="ECO:0000313" key="1">
    <source>
        <dbReference type="EMBL" id="EAM2580696.1"/>
    </source>
</evidence>
<name>A0A5T2H231_SALER</name>
<proteinExistence type="predicted"/>
<keyword evidence="1" id="KW-0413">Isomerase</keyword>
<protein>
    <submittedName>
        <fullName evidence="1">Hydroxypyruvate isomerase</fullName>
    </submittedName>
</protein>
<dbReference type="EMBL" id="AACUIO010000072">
    <property type="protein sequence ID" value="EAM2580696.1"/>
    <property type="molecule type" value="Genomic_DNA"/>
</dbReference>